<reference evidence="11" key="1">
    <citation type="journal article" date="2021" name="PeerJ">
        <title>Extensive microbial diversity within the chicken gut microbiome revealed by metagenomics and culture.</title>
        <authorList>
            <person name="Gilroy R."/>
            <person name="Ravi A."/>
            <person name="Getino M."/>
            <person name="Pursley I."/>
            <person name="Horton D.L."/>
            <person name="Alikhan N.F."/>
            <person name="Baker D."/>
            <person name="Gharbi K."/>
            <person name="Hall N."/>
            <person name="Watson M."/>
            <person name="Adriaenssens E.M."/>
            <person name="Foster-Nyarko E."/>
            <person name="Jarju S."/>
            <person name="Secka A."/>
            <person name="Antonio M."/>
            <person name="Oren A."/>
            <person name="Chaudhuri R.R."/>
            <person name="La Ragione R."/>
            <person name="Hildebrand F."/>
            <person name="Pallen M.J."/>
        </authorList>
    </citation>
    <scope>NUCLEOTIDE SEQUENCE</scope>
    <source>
        <strain evidence="11">CHK160-4876</strain>
    </source>
</reference>
<feature type="domain" description="4Fe-4S His(Cys)3-ligated-type" evidence="10">
    <location>
        <begin position="78"/>
        <end position="118"/>
    </location>
</feature>
<dbReference type="PROSITE" id="PS51839">
    <property type="entry name" value="4FE4S_HC3"/>
    <property type="match status" value="1"/>
</dbReference>
<dbReference type="Pfam" id="PF10588">
    <property type="entry name" value="NADH-G_4Fe-4S_3"/>
    <property type="match status" value="1"/>
</dbReference>
<dbReference type="SMART" id="SM00929">
    <property type="entry name" value="NADH-G_4Fe-4S_3"/>
    <property type="match status" value="1"/>
</dbReference>
<dbReference type="Pfam" id="PF12838">
    <property type="entry name" value="Fer4_7"/>
    <property type="match status" value="1"/>
</dbReference>
<dbReference type="GO" id="GO:0046872">
    <property type="term" value="F:metal ion binding"/>
    <property type="evidence" value="ECO:0007669"/>
    <property type="project" value="UniProtKB-KW"/>
</dbReference>
<evidence type="ECO:0000256" key="1">
    <source>
        <dbReference type="ARBA" id="ARBA00001942"/>
    </source>
</evidence>
<evidence type="ECO:0000256" key="3">
    <source>
        <dbReference type="ARBA" id="ARBA00022723"/>
    </source>
</evidence>
<gene>
    <name evidence="11" type="ORF">K8V30_08990</name>
</gene>
<comment type="caution">
    <text evidence="11">The sequence shown here is derived from an EMBL/GenBank/DDBJ whole genome shotgun (WGS) entry which is preliminary data.</text>
</comment>
<dbReference type="FunFam" id="3.10.20.740:FF:000003">
    <property type="entry name" value="Formate dehydrogenase subunit alpha"/>
    <property type="match status" value="1"/>
</dbReference>
<dbReference type="SUPFAM" id="SSF54862">
    <property type="entry name" value="4Fe-4S ferredoxins"/>
    <property type="match status" value="1"/>
</dbReference>
<name>A0A921NC78_9BACL</name>
<evidence type="ECO:0000259" key="7">
    <source>
        <dbReference type="PROSITE" id="PS51085"/>
    </source>
</evidence>
<feature type="domain" description="4Fe-4S ferredoxin-type" evidence="8">
    <location>
        <begin position="142"/>
        <end position="169"/>
    </location>
</feature>
<protein>
    <submittedName>
        <fullName evidence="11">Molybdopterin-dependent oxidoreductase</fullName>
    </submittedName>
</protein>
<keyword evidence="3" id="KW-0479">Metal-binding</keyword>
<dbReference type="FunFam" id="3.30.70.20:FF:000032">
    <property type="entry name" value="Formate dehydrogenase, alpha subunit"/>
    <property type="match status" value="1"/>
</dbReference>
<dbReference type="InterPro" id="IPR006963">
    <property type="entry name" value="Mopterin_OxRdtase_4Fe-4S_dom"/>
</dbReference>
<dbReference type="GO" id="GO:0051539">
    <property type="term" value="F:4 iron, 4 sulfur cluster binding"/>
    <property type="evidence" value="ECO:0007669"/>
    <property type="project" value="UniProtKB-KW"/>
</dbReference>
<dbReference type="Pfam" id="PF04879">
    <property type="entry name" value="Molybdop_Fe4S4"/>
    <property type="match status" value="1"/>
</dbReference>
<evidence type="ECO:0000259" key="10">
    <source>
        <dbReference type="PROSITE" id="PS51839"/>
    </source>
</evidence>
<feature type="non-terminal residue" evidence="11">
    <location>
        <position position="547"/>
    </location>
</feature>
<dbReference type="FunFam" id="2.20.25.90:FF:000001">
    <property type="entry name" value="Formate dehydrogenase subunit alpha"/>
    <property type="match status" value="1"/>
</dbReference>
<comment type="cofactor">
    <cofactor evidence="1">
        <name>Mo-bis(molybdopterin guanine dinucleotide)</name>
        <dbReference type="ChEBI" id="CHEBI:60539"/>
    </cofactor>
</comment>
<dbReference type="PROSITE" id="PS51669">
    <property type="entry name" value="4FE4S_MOW_BIS_MGD"/>
    <property type="match status" value="1"/>
</dbReference>
<dbReference type="Gene3D" id="3.40.50.740">
    <property type="match status" value="1"/>
</dbReference>
<accession>A0A921NC78</accession>
<keyword evidence="6" id="KW-0411">Iron-sulfur</keyword>
<reference evidence="11" key="2">
    <citation type="submission" date="2021-09" db="EMBL/GenBank/DDBJ databases">
        <authorList>
            <person name="Gilroy R."/>
        </authorList>
    </citation>
    <scope>NUCLEOTIDE SEQUENCE</scope>
    <source>
        <strain evidence="11">CHK160-4876</strain>
    </source>
</reference>
<dbReference type="PANTHER" id="PTHR43105">
    <property type="entry name" value="RESPIRATORY NITRATE REDUCTASE"/>
    <property type="match status" value="1"/>
</dbReference>
<dbReference type="SUPFAM" id="SSF54292">
    <property type="entry name" value="2Fe-2S ferredoxin-like"/>
    <property type="match status" value="1"/>
</dbReference>
<organism evidence="11 12">
    <name type="scientific">Metalysinibacillus jejuensis</name>
    <dbReference type="NCBI Taxonomy" id="914327"/>
    <lineage>
        <taxon>Bacteria</taxon>
        <taxon>Bacillati</taxon>
        <taxon>Bacillota</taxon>
        <taxon>Bacilli</taxon>
        <taxon>Bacillales</taxon>
        <taxon>Caryophanaceae</taxon>
        <taxon>Metalysinibacillus</taxon>
    </lineage>
</organism>
<dbReference type="InterPro" id="IPR036010">
    <property type="entry name" value="2Fe-2S_ferredoxin-like_sf"/>
</dbReference>
<evidence type="ECO:0000313" key="12">
    <source>
        <dbReference type="Proteomes" id="UP000700212"/>
    </source>
</evidence>
<dbReference type="Gene3D" id="3.30.70.20">
    <property type="match status" value="1"/>
</dbReference>
<dbReference type="InterPro" id="IPR017896">
    <property type="entry name" value="4Fe4S_Fe-S-bd"/>
</dbReference>
<dbReference type="AlphaFoldDB" id="A0A921NC78"/>
<dbReference type="SUPFAM" id="SSF53706">
    <property type="entry name" value="Formate dehydrogenase/DMSO reductase, domains 1-3"/>
    <property type="match status" value="1"/>
</dbReference>
<dbReference type="Pfam" id="PF00384">
    <property type="entry name" value="Molybdopterin"/>
    <property type="match status" value="1"/>
</dbReference>
<dbReference type="SMART" id="SM00926">
    <property type="entry name" value="Molybdop_Fe4S4"/>
    <property type="match status" value="1"/>
</dbReference>
<dbReference type="Pfam" id="PF13510">
    <property type="entry name" value="Fer2_4"/>
    <property type="match status" value="1"/>
</dbReference>
<dbReference type="PROSITE" id="PS00198">
    <property type="entry name" value="4FE4S_FER_1"/>
    <property type="match status" value="1"/>
</dbReference>
<dbReference type="InterPro" id="IPR006656">
    <property type="entry name" value="Mopterin_OxRdtase"/>
</dbReference>
<dbReference type="PROSITE" id="PS51085">
    <property type="entry name" value="2FE2S_FER_2"/>
    <property type="match status" value="1"/>
</dbReference>
<feature type="domain" description="4Fe-4S ferredoxin-type" evidence="8">
    <location>
        <begin position="185"/>
        <end position="214"/>
    </location>
</feature>
<evidence type="ECO:0000256" key="2">
    <source>
        <dbReference type="ARBA" id="ARBA00022485"/>
    </source>
</evidence>
<dbReference type="PROSITE" id="PS51379">
    <property type="entry name" value="4FE4S_FER_2"/>
    <property type="match status" value="2"/>
</dbReference>
<dbReference type="EMBL" id="DYTV01000119">
    <property type="protein sequence ID" value="HJH11801.1"/>
    <property type="molecule type" value="Genomic_DNA"/>
</dbReference>
<keyword evidence="5" id="KW-0408">Iron</keyword>
<dbReference type="PANTHER" id="PTHR43105:SF14">
    <property type="entry name" value="FORMATE DEHYDROGENASE H"/>
    <property type="match status" value="1"/>
</dbReference>
<keyword evidence="2" id="KW-0004">4Fe-4S</keyword>
<dbReference type="InterPro" id="IPR019574">
    <property type="entry name" value="NADH_UbQ_OxRdtase_Gsu_4Fe4S-bd"/>
</dbReference>
<evidence type="ECO:0000256" key="4">
    <source>
        <dbReference type="ARBA" id="ARBA00023002"/>
    </source>
</evidence>
<dbReference type="GO" id="GO:0003954">
    <property type="term" value="F:NADH dehydrogenase activity"/>
    <property type="evidence" value="ECO:0007669"/>
    <property type="project" value="TreeGrafter"/>
</dbReference>
<dbReference type="InterPro" id="IPR050123">
    <property type="entry name" value="Prok_molybdopt-oxidoreductase"/>
</dbReference>
<dbReference type="InterPro" id="IPR017900">
    <property type="entry name" value="4Fe4S_Fe_S_CS"/>
</dbReference>
<sequence length="547" mass="60698">MTLTKITINGEAFNVAEGATILETINQHNIEHPQICYVPSVDPIKTCDTCIVEVDGELVRSCSTKAVDGMNVKLDSQGAKAAQTEAMDRLLENHLLYCTVCDNNNGNCTLHNTAEMMEIEHQKYPYTPKDEDKPVNVDMSHPFYRYDANQCIACGQCVEVCQNLQVNETLSIDWEAERPRVIWDDGVDINNSSCVSCGQCVTVCPCNALMEKSMLGEAGFMTGLKQETLDPMIDLIKEVEPGYSGIFAVSEVEAAMRSKRTKKTKTVCTFCGVGCSFEVWTKGRKILKVQPSEGPVNAISTCVKGKFGWDFVNSEERITTPLIRKGDEFVEASWDEALDVVATRLGGIQKEYGPGSVGFISSSKITNEENYLIQKLARQMFQTNDVDNCSRYCQSPATDGLARTVGIGGDTGTIKDIAKAGLVIIIGANPTEGHPVLATRVKRAHKLHGQKLIVSDLRKHEMAERSDIFIRPKQGTDQVWLMAVTKYMIDQGWHDENFIKENVNFFDEYKTVLEKYTLQYAEQETGIAPETLIEIAKTIRDADGTCV</sequence>
<dbReference type="GO" id="GO:0022904">
    <property type="term" value="P:respiratory electron transport chain"/>
    <property type="evidence" value="ECO:0007669"/>
    <property type="project" value="TreeGrafter"/>
</dbReference>
<evidence type="ECO:0000259" key="9">
    <source>
        <dbReference type="PROSITE" id="PS51669"/>
    </source>
</evidence>
<evidence type="ECO:0000259" key="8">
    <source>
        <dbReference type="PROSITE" id="PS51379"/>
    </source>
</evidence>
<dbReference type="Gene3D" id="3.40.228.10">
    <property type="entry name" value="Dimethylsulfoxide Reductase, domain 2"/>
    <property type="match status" value="1"/>
</dbReference>
<dbReference type="Gene3D" id="3.10.20.740">
    <property type="match status" value="1"/>
</dbReference>
<evidence type="ECO:0000313" key="11">
    <source>
        <dbReference type="EMBL" id="HJH11801.1"/>
    </source>
</evidence>
<feature type="domain" description="4Fe-4S Mo/W bis-MGD-type" evidence="9">
    <location>
        <begin position="261"/>
        <end position="316"/>
    </location>
</feature>
<proteinExistence type="predicted"/>
<dbReference type="InterPro" id="IPR001041">
    <property type="entry name" value="2Fe-2S_ferredoxin-type"/>
</dbReference>
<keyword evidence="4" id="KW-0560">Oxidoreductase</keyword>
<dbReference type="GO" id="GO:0016020">
    <property type="term" value="C:membrane"/>
    <property type="evidence" value="ECO:0007669"/>
    <property type="project" value="TreeGrafter"/>
</dbReference>
<dbReference type="Gene3D" id="2.20.25.90">
    <property type="entry name" value="ADC-like domains"/>
    <property type="match status" value="1"/>
</dbReference>
<evidence type="ECO:0000256" key="6">
    <source>
        <dbReference type="ARBA" id="ARBA00023014"/>
    </source>
</evidence>
<dbReference type="CDD" id="cd00207">
    <property type="entry name" value="fer2"/>
    <property type="match status" value="1"/>
</dbReference>
<evidence type="ECO:0000256" key="5">
    <source>
        <dbReference type="ARBA" id="ARBA00023004"/>
    </source>
</evidence>
<feature type="domain" description="2Fe-2S ferredoxin-type" evidence="7">
    <location>
        <begin position="4"/>
        <end position="78"/>
    </location>
</feature>
<dbReference type="Proteomes" id="UP000700212">
    <property type="component" value="Unassembled WGS sequence"/>
</dbReference>